<gene>
    <name evidence="2" type="ORF">CHS0354_017632</name>
</gene>
<accession>A0AAE0T1T1</accession>
<evidence type="ECO:0000256" key="1">
    <source>
        <dbReference type="SAM" id="MobiDB-lite"/>
    </source>
</evidence>
<sequence>MANKIFQQFQQTGKLNNIKFSTSIQPTQRGKGHIGRKQINNSINIDQRIKNKVTLSYKNRRKIQRIREPDIKSYKITTEKTPINADDDCRRTNIQTEERPITNIDEARAAITDTQGKKTATGKRQLPKTSIELVTDNTYQEIPEEWQSNRTSPIKEKNTNSILSTIKKNPRSQHSATHSETHTTPKGSKYINRKRKNSAHDSQEAGSIKTEMEYEDQATTPNGKHPLKSPAKIK</sequence>
<dbReference type="AlphaFoldDB" id="A0AAE0T1T1"/>
<proteinExistence type="predicted"/>
<evidence type="ECO:0000313" key="3">
    <source>
        <dbReference type="Proteomes" id="UP001195483"/>
    </source>
</evidence>
<feature type="compositionally biased region" description="Polar residues" evidence="1">
    <location>
        <begin position="159"/>
        <end position="176"/>
    </location>
</feature>
<feature type="compositionally biased region" description="Polar residues" evidence="1">
    <location>
        <begin position="142"/>
        <end position="152"/>
    </location>
</feature>
<keyword evidence="3" id="KW-1185">Reference proteome</keyword>
<evidence type="ECO:0000313" key="2">
    <source>
        <dbReference type="EMBL" id="KAK3602255.1"/>
    </source>
</evidence>
<organism evidence="2 3">
    <name type="scientific">Potamilus streckersoni</name>
    <dbReference type="NCBI Taxonomy" id="2493646"/>
    <lineage>
        <taxon>Eukaryota</taxon>
        <taxon>Metazoa</taxon>
        <taxon>Spiralia</taxon>
        <taxon>Lophotrochozoa</taxon>
        <taxon>Mollusca</taxon>
        <taxon>Bivalvia</taxon>
        <taxon>Autobranchia</taxon>
        <taxon>Heteroconchia</taxon>
        <taxon>Palaeoheterodonta</taxon>
        <taxon>Unionida</taxon>
        <taxon>Unionoidea</taxon>
        <taxon>Unionidae</taxon>
        <taxon>Ambleminae</taxon>
        <taxon>Lampsilini</taxon>
        <taxon>Potamilus</taxon>
    </lineage>
</organism>
<protein>
    <submittedName>
        <fullName evidence="2">Uncharacterized protein</fullName>
    </submittedName>
</protein>
<comment type="caution">
    <text evidence="2">The sequence shown here is derived from an EMBL/GenBank/DDBJ whole genome shotgun (WGS) entry which is preliminary data.</text>
</comment>
<reference evidence="2" key="2">
    <citation type="journal article" date="2021" name="Genome Biol. Evol.">
        <title>Developing a high-quality reference genome for a parasitic bivalve with doubly uniparental inheritance (Bivalvia: Unionida).</title>
        <authorList>
            <person name="Smith C.H."/>
        </authorList>
    </citation>
    <scope>NUCLEOTIDE SEQUENCE</scope>
    <source>
        <strain evidence="2">CHS0354</strain>
        <tissue evidence="2">Mantle</tissue>
    </source>
</reference>
<name>A0AAE0T1T1_9BIVA</name>
<dbReference type="Proteomes" id="UP001195483">
    <property type="component" value="Unassembled WGS sequence"/>
</dbReference>
<reference evidence="2" key="3">
    <citation type="submission" date="2023-05" db="EMBL/GenBank/DDBJ databases">
        <authorList>
            <person name="Smith C.H."/>
        </authorList>
    </citation>
    <scope>NUCLEOTIDE SEQUENCE</scope>
    <source>
        <strain evidence="2">CHS0354</strain>
        <tissue evidence="2">Mantle</tissue>
    </source>
</reference>
<feature type="region of interest" description="Disordered" evidence="1">
    <location>
        <begin position="142"/>
        <end position="234"/>
    </location>
</feature>
<reference evidence="2" key="1">
    <citation type="journal article" date="2021" name="Genome Biol. Evol.">
        <title>A High-Quality Reference Genome for a Parasitic Bivalve with Doubly Uniparental Inheritance (Bivalvia: Unionida).</title>
        <authorList>
            <person name="Smith C.H."/>
        </authorList>
    </citation>
    <scope>NUCLEOTIDE SEQUENCE</scope>
    <source>
        <strain evidence="2">CHS0354</strain>
    </source>
</reference>
<feature type="compositionally biased region" description="Basic residues" evidence="1">
    <location>
        <begin position="225"/>
        <end position="234"/>
    </location>
</feature>
<dbReference type="EMBL" id="JAEAOA010001089">
    <property type="protein sequence ID" value="KAK3602255.1"/>
    <property type="molecule type" value="Genomic_DNA"/>
</dbReference>